<dbReference type="Proteomes" id="UP000036520">
    <property type="component" value="Chromosome"/>
</dbReference>
<dbReference type="EMBL" id="CP012040">
    <property type="protein sequence ID" value="AKP52858.1"/>
    <property type="molecule type" value="Genomic_DNA"/>
</dbReference>
<dbReference type="RefSeq" id="WP_157470518.1">
    <property type="nucleotide sequence ID" value="NZ_CP012040.1"/>
</dbReference>
<name>A0A0H4PIU4_9BACT</name>
<dbReference type="PROSITE" id="PS51257">
    <property type="entry name" value="PROKAR_LIPOPROTEIN"/>
    <property type="match status" value="1"/>
</dbReference>
<evidence type="ECO:0000313" key="2">
    <source>
        <dbReference type="Proteomes" id="UP000036520"/>
    </source>
</evidence>
<gene>
    <name evidence="1" type="ORF">CA2015_3471</name>
</gene>
<dbReference type="AlphaFoldDB" id="A0A0H4PIU4"/>
<proteinExistence type="predicted"/>
<dbReference type="KEGG" id="camu:CA2015_3471"/>
<organism evidence="1 2">
    <name type="scientific">Cyclobacterium amurskyense</name>
    <dbReference type="NCBI Taxonomy" id="320787"/>
    <lineage>
        <taxon>Bacteria</taxon>
        <taxon>Pseudomonadati</taxon>
        <taxon>Bacteroidota</taxon>
        <taxon>Cytophagia</taxon>
        <taxon>Cytophagales</taxon>
        <taxon>Cyclobacteriaceae</taxon>
        <taxon>Cyclobacterium</taxon>
    </lineage>
</organism>
<accession>A0A0H4PIU4</accession>
<evidence type="ECO:0000313" key="1">
    <source>
        <dbReference type="EMBL" id="AKP52858.1"/>
    </source>
</evidence>
<keyword evidence="2" id="KW-1185">Reference proteome</keyword>
<reference evidence="1 2" key="1">
    <citation type="submission" date="2015-07" db="EMBL/GenBank/DDBJ databases">
        <authorList>
            <person name="Kim K.M."/>
        </authorList>
    </citation>
    <scope>NUCLEOTIDE SEQUENCE [LARGE SCALE GENOMIC DNA]</scope>
    <source>
        <strain evidence="1 2">KCTC 12363</strain>
    </source>
</reference>
<dbReference type="OrthoDB" id="2666435at2"/>
<protein>
    <submittedName>
        <fullName evidence="1">Uncharacterized protein</fullName>
    </submittedName>
</protein>
<sequence>MRNVQILISTIALIGLLSCDKDEVDIQQGECMPFSISDTYEYPIVPRMDEWADLKSLSEMVQACQIPNSKLKSISTEGLLETLLTYPLILDYGAFNFGQDGFERIKSENNGFDELYGRTDFVNVITERYKLMSLNCDKNYYPPFATGLETPIQISFQTIEFFILQDEFLYEINSNQRIEILETVLEKLQAKKDYGISKNDNLVSYAILGKIMIKENYSPFVDINDENEIVDGLARIPIGFDSELLDLIENNAKELKASR</sequence>